<gene>
    <name evidence="1" type="primary">Dper\GL15977</name>
    <name evidence="1" type="ORF">Dper_GL15977</name>
</gene>
<dbReference type="AlphaFoldDB" id="B4H9Z1"/>
<dbReference type="Proteomes" id="UP000008744">
    <property type="component" value="Unassembled WGS sequence"/>
</dbReference>
<accession>B4H9Z1</accession>
<evidence type="ECO:0000313" key="2">
    <source>
        <dbReference type="Proteomes" id="UP000008744"/>
    </source>
</evidence>
<reference evidence="1 2" key="1">
    <citation type="journal article" date="2007" name="Nature">
        <title>Evolution of genes and genomes on the Drosophila phylogeny.</title>
        <authorList>
            <consortium name="Drosophila 12 Genomes Consortium"/>
            <person name="Clark A.G."/>
            <person name="Eisen M.B."/>
            <person name="Smith D.R."/>
            <person name="Bergman C.M."/>
            <person name="Oliver B."/>
            <person name="Markow T.A."/>
            <person name="Kaufman T.C."/>
            <person name="Kellis M."/>
            <person name="Gelbart W."/>
            <person name="Iyer V.N."/>
            <person name="Pollard D.A."/>
            <person name="Sackton T.B."/>
            <person name="Larracuente A.M."/>
            <person name="Singh N.D."/>
            <person name="Abad J.P."/>
            <person name="Abt D.N."/>
            <person name="Adryan B."/>
            <person name="Aguade M."/>
            <person name="Akashi H."/>
            <person name="Anderson W.W."/>
            <person name="Aquadro C.F."/>
            <person name="Ardell D.H."/>
            <person name="Arguello R."/>
            <person name="Artieri C.G."/>
            <person name="Barbash D.A."/>
            <person name="Barker D."/>
            <person name="Barsanti P."/>
            <person name="Batterham P."/>
            <person name="Batzoglou S."/>
            <person name="Begun D."/>
            <person name="Bhutkar A."/>
            <person name="Blanco E."/>
            <person name="Bosak S.A."/>
            <person name="Bradley R.K."/>
            <person name="Brand A.D."/>
            <person name="Brent M.R."/>
            <person name="Brooks A.N."/>
            <person name="Brown R.H."/>
            <person name="Butlin R.K."/>
            <person name="Caggese C."/>
            <person name="Calvi B.R."/>
            <person name="Bernardo de Carvalho A."/>
            <person name="Caspi A."/>
            <person name="Castrezana S."/>
            <person name="Celniker S.E."/>
            <person name="Chang J.L."/>
            <person name="Chapple C."/>
            <person name="Chatterji S."/>
            <person name="Chinwalla A."/>
            <person name="Civetta A."/>
            <person name="Clifton S.W."/>
            <person name="Comeron J.M."/>
            <person name="Costello J.C."/>
            <person name="Coyne J.A."/>
            <person name="Daub J."/>
            <person name="David R.G."/>
            <person name="Delcher A.L."/>
            <person name="Delehaunty K."/>
            <person name="Do C.B."/>
            <person name="Ebling H."/>
            <person name="Edwards K."/>
            <person name="Eickbush T."/>
            <person name="Evans J.D."/>
            <person name="Filipski A."/>
            <person name="Findeiss S."/>
            <person name="Freyhult E."/>
            <person name="Fulton L."/>
            <person name="Fulton R."/>
            <person name="Garcia A.C."/>
            <person name="Gardiner A."/>
            <person name="Garfield D.A."/>
            <person name="Garvin B.E."/>
            <person name="Gibson G."/>
            <person name="Gilbert D."/>
            <person name="Gnerre S."/>
            <person name="Godfrey J."/>
            <person name="Good R."/>
            <person name="Gotea V."/>
            <person name="Gravely B."/>
            <person name="Greenberg A.J."/>
            <person name="Griffiths-Jones S."/>
            <person name="Gross S."/>
            <person name="Guigo R."/>
            <person name="Gustafson E.A."/>
            <person name="Haerty W."/>
            <person name="Hahn M.W."/>
            <person name="Halligan D.L."/>
            <person name="Halpern A.L."/>
            <person name="Halter G.M."/>
            <person name="Han M.V."/>
            <person name="Heger A."/>
            <person name="Hillier L."/>
            <person name="Hinrichs A.S."/>
            <person name="Holmes I."/>
            <person name="Hoskins R.A."/>
            <person name="Hubisz M.J."/>
            <person name="Hultmark D."/>
            <person name="Huntley M.A."/>
            <person name="Jaffe D.B."/>
            <person name="Jagadeeshan S."/>
            <person name="Jeck W.R."/>
            <person name="Johnson J."/>
            <person name="Jones C.D."/>
            <person name="Jordan W.C."/>
            <person name="Karpen G.H."/>
            <person name="Kataoka E."/>
            <person name="Keightley P.D."/>
            <person name="Kheradpour P."/>
            <person name="Kirkness E.F."/>
            <person name="Koerich L.B."/>
            <person name="Kristiansen K."/>
            <person name="Kudrna D."/>
            <person name="Kulathinal R.J."/>
            <person name="Kumar S."/>
            <person name="Kwok R."/>
            <person name="Lander E."/>
            <person name="Langley C.H."/>
            <person name="Lapoint R."/>
            <person name="Lazzaro B.P."/>
            <person name="Lee S.J."/>
            <person name="Levesque L."/>
            <person name="Li R."/>
            <person name="Lin C.F."/>
            <person name="Lin M.F."/>
            <person name="Lindblad-Toh K."/>
            <person name="Llopart A."/>
            <person name="Long M."/>
            <person name="Low L."/>
            <person name="Lozovsky E."/>
            <person name="Lu J."/>
            <person name="Luo M."/>
            <person name="Machado C.A."/>
            <person name="Makalowski W."/>
            <person name="Marzo M."/>
            <person name="Matsuda M."/>
            <person name="Matzkin L."/>
            <person name="McAllister B."/>
            <person name="McBride C.S."/>
            <person name="McKernan B."/>
            <person name="McKernan K."/>
            <person name="Mendez-Lago M."/>
            <person name="Minx P."/>
            <person name="Mollenhauer M.U."/>
            <person name="Montooth K."/>
            <person name="Mount S.M."/>
            <person name="Mu X."/>
            <person name="Myers E."/>
            <person name="Negre B."/>
            <person name="Newfeld S."/>
            <person name="Nielsen R."/>
            <person name="Noor M.A."/>
            <person name="O'Grady P."/>
            <person name="Pachter L."/>
            <person name="Papaceit M."/>
            <person name="Parisi M.J."/>
            <person name="Parisi M."/>
            <person name="Parts L."/>
            <person name="Pedersen J.S."/>
            <person name="Pesole G."/>
            <person name="Phillippy A.M."/>
            <person name="Ponting C.P."/>
            <person name="Pop M."/>
            <person name="Porcelli D."/>
            <person name="Powell J.R."/>
            <person name="Prohaska S."/>
            <person name="Pruitt K."/>
            <person name="Puig M."/>
            <person name="Quesneville H."/>
            <person name="Ram K.R."/>
            <person name="Rand D."/>
            <person name="Rasmussen M.D."/>
            <person name="Reed L.K."/>
            <person name="Reenan R."/>
            <person name="Reily A."/>
            <person name="Remington K.A."/>
            <person name="Rieger T.T."/>
            <person name="Ritchie M.G."/>
            <person name="Robin C."/>
            <person name="Rogers Y.H."/>
            <person name="Rohde C."/>
            <person name="Rozas J."/>
            <person name="Rubenfield M.J."/>
            <person name="Ruiz A."/>
            <person name="Russo S."/>
            <person name="Salzberg S.L."/>
            <person name="Sanchez-Gracia A."/>
            <person name="Saranga D.J."/>
            <person name="Sato H."/>
            <person name="Schaeffer S.W."/>
            <person name="Schatz M.C."/>
            <person name="Schlenke T."/>
            <person name="Schwartz R."/>
            <person name="Segarra C."/>
            <person name="Singh R.S."/>
            <person name="Sirot L."/>
            <person name="Sirota M."/>
            <person name="Sisneros N.B."/>
            <person name="Smith C.D."/>
            <person name="Smith T.F."/>
            <person name="Spieth J."/>
            <person name="Stage D.E."/>
            <person name="Stark A."/>
            <person name="Stephan W."/>
            <person name="Strausberg R.L."/>
            <person name="Strempel S."/>
            <person name="Sturgill D."/>
            <person name="Sutton G."/>
            <person name="Sutton G.G."/>
            <person name="Tao W."/>
            <person name="Teichmann S."/>
            <person name="Tobari Y.N."/>
            <person name="Tomimura Y."/>
            <person name="Tsolas J.M."/>
            <person name="Valente V.L."/>
            <person name="Venter E."/>
            <person name="Venter J.C."/>
            <person name="Vicario S."/>
            <person name="Vieira F.G."/>
            <person name="Vilella A.J."/>
            <person name="Villasante A."/>
            <person name="Walenz B."/>
            <person name="Wang J."/>
            <person name="Wasserman M."/>
            <person name="Watts T."/>
            <person name="Wilson D."/>
            <person name="Wilson R.K."/>
            <person name="Wing R.A."/>
            <person name="Wolfner M.F."/>
            <person name="Wong A."/>
            <person name="Wong G.K."/>
            <person name="Wu C.I."/>
            <person name="Wu G."/>
            <person name="Yamamoto D."/>
            <person name="Yang H.P."/>
            <person name="Yang S.P."/>
            <person name="Yorke J.A."/>
            <person name="Yoshida K."/>
            <person name="Zdobnov E."/>
            <person name="Zhang P."/>
            <person name="Zhang Y."/>
            <person name="Zimin A.V."/>
            <person name="Baldwin J."/>
            <person name="Abdouelleil A."/>
            <person name="Abdulkadir J."/>
            <person name="Abebe A."/>
            <person name="Abera B."/>
            <person name="Abreu J."/>
            <person name="Acer S.C."/>
            <person name="Aftuck L."/>
            <person name="Alexander A."/>
            <person name="An P."/>
            <person name="Anderson E."/>
            <person name="Anderson S."/>
            <person name="Arachi H."/>
            <person name="Azer M."/>
            <person name="Bachantsang P."/>
            <person name="Barry A."/>
            <person name="Bayul T."/>
            <person name="Berlin A."/>
            <person name="Bessette D."/>
            <person name="Bloom T."/>
            <person name="Blye J."/>
            <person name="Boguslavskiy L."/>
            <person name="Bonnet C."/>
            <person name="Boukhgalter B."/>
            <person name="Bourzgui I."/>
            <person name="Brown A."/>
            <person name="Cahill P."/>
            <person name="Channer S."/>
            <person name="Cheshatsang Y."/>
            <person name="Chuda L."/>
            <person name="Citroen M."/>
            <person name="Collymore A."/>
            <person name="Cooke P."/>
            <person name="Costello M."/>
            <person name="D'Aco K."/>
            <person name="Daza R."/>
            <person name="De Haan G."/>
            <person name="DeGray S."/>
            <person name="DeMaso C."/>
            <person name="Dhargay N."/>
            <person name="Dooley K."/>
            <person name="Dooley E."/>
            <person name="Doricent M."/>
            <person name="Dorje P."/>
            <person name="Dorjee K."/>
            <person name="Dupes A."/>
            <person name="Elong R."/>
            <person name="Falk J."/>
            <person name="Farina A."/>
            <person name="Faro S."/>
            <person name="Ferguson D."/>
            <person name="Fisher S."/>
            <person name="Foley C.D."/>
            <person name="Franke A."/>
            <person name="Friedrich D."/>
            <person name="Gadbois L."/>
            <person name="Gearin G."/>
            <person name="Gearin C.R."/>
            <person name="Giannoukos G."/>
            <person name="Goode T."/>
            <person name="Graham J."/>
            <person name="Grandbois E."/>
            <person name="Grewal S."/>
            <person name="Gyaltsen K."/>
            <person name="Hafez N."/>
            <person name="Hagos B."/>
            <person name="Hall J."/>
            <person name="Henson C."/>
            <person name="Hollinger A."/>
            <person name="Honan T."/>
            <person name="Huard M.D."/>
            <person name="Hughes L."/>
            <person name="Hurhula B."/>
            <person name="Husby M.E."/>
            <person name="Kamat A."/>
            <person name="Kanga B."/>
            <person name="Kashin S."/>
            <person name="Khazanovich D."/>
            <person name="Kisner P."/>
            <person name="Lance K."/>
            <person name="Lara M."/>
            <person name="Lee W."/>
            <person name="Lennon N."/>
            <person name="Letendre F."/>
            <person name="LeVine R."/>
            <person name="Lipovsky A."/>
            <person name="Liu X."/>
            <person name="Liu J."/>
            <person name="Liu S."/>
            <person name="Lokyitsang T."/>
            <person name="Lokyitsang Y."/>
            <person name="Lubonja R."/>
            <person name="Lui A."/>
            <person name="MacDonald P."/>
            <person name="Magnisalis V."/>
            <person name="Maru K."/>
            <person name="Matthews C."/>
            <person name="McCusker W."/>
            <person name="McDonough S."/>
            <person name="Mehta T."/>
            <person name="Meldrim J."/>
            <person name="Meneus L."/>
            <person name="Mihai O."/>
            <person name="Mihalev A."/>
            <person name="Mihova T."/>
            <person name="Mittelman R."/>
            <person name="Mlenga V."/>
            <person name="Montmayeur A."/>
            <person name="Mulrain L."/>
            <person name="Navidi A."/>
            <person name="Naylor J."/>
            <person name="Negash T."/>
            <person name="Nguyen T."/>
            <person name="Nguyen N."/>
            <person name="Nicol R."/>
            <person name="Norbu C."/>
            <person name="Norbu N."/>
            <person name="Novod N."/>
            <person name="O'Neill B."/>
            <person name="Osman S."/>
            <person name="Markiewicz E."/>
            <person name="Oyono O.L."/>
            <person name="Patti C."/>
            <person name="Phunkhang P."/>
            <person name="Pierre F."/>
            <person name="Priest M."/>
            <person name="Raghuraman S."/>
            <person name="Rege F."/>
            <person name="Reyes R."/>
            <person name="Rise C."/>
            <person name="Rogov P."/>
            <person name="Ross K."/>
            <person name="Ryan E."/>
            <person name="Settipalli S."/>
            <person name="Shea T."/>
            <person name="Sherpa N."/>
            <person name="Shi L."/>
            <person name="Shih D."/>
            <person name="Sparrow T."/>
            <person name="Spaulding J."/>
            <person name="Stalker J."/>
            <person name="Stange-Thomann N."/>
            <person name="Stavropoulos S."/>
            <person name="Stone C."/>
            <person name="Strader C."/>
            <person name="Tesfaye S."/>
            <person name="Thomson T."/>
            <person name="Thoulutsang Y."/>
            <person name="Thoulutsang D."/>
            <person name="Topham K."/>
            <person name="Topping I."/>
            <person name="Tsamla T."/>
            <person name="Vassiliev H."/>
            <person name="Vo A."/>
            <person name="Wangchuk T."/>
            <person name="Wangdi T."/>
            <person name="Weiand M."/>
            <person name="Wilkinson J."/>
            <person name="Wilson A."/>
            <person name="Yadav S."/>
            <person name="Young G."/>
            <person name="Yu Q."/>
            <person name="Zembek L."/>
            <person name="Zhong D."/>
            <person name="Zimmer A."/>
            <person name="Zwirko Z."/>
            <person name="Jaffe D.B."/>
            <person name="Alvarez P."/>
            <person name="Brockman W."/>
            <person name="Butler J."/>
            <person name="Chin C."/>
            <person name="Gnerre S."/>
            <person name="Grabherr M."/>
            <person name="Kleber M."/>
            <person name="Mauceli E."/>
            <person name="MacCallum I."/>
        </authorList>
    </citation>
    <scope>NUCLEOTIDE SEQUENCE [LARGE SCALE GENOMIC DNA]</scope>
    <source>
        <strain evidence="2">MSH-3 / Tucson 14011-0111.49</strain>
    </source>
</reference>
<name>B4H9Z1_DROPE</name>
<proteinExistence type="predicted"/>
<dbReference type="EMBL" id="CH479232">
    <property type="protein sequence ID" value="EDW36648.1"/>
    <property type="molecule type" value="Genomic_DNA"/>
</dbReference>
<sequence length="51" mass="5733">MDASPGTMKKAGLTKKTKSLSKSTLNYLIEKAVELKLKQACEMLRKKPHQE</sequence>
<organism evidence="2">
    <name type="scientific">Drosophila persimilis</name>
    <name type="common">Fruit fly</name>
    <dbReference type="NCBI Taxonomy" id="7234"/>
    <lineage>
        <taxon>Eukaryota</taxon>
        <taxon>Metazoa</taxon>
        <taxon>Ecdysozoa</taxon>
        <taxon>Arthropoda</taxon>
        <taxon>Hexapoda</taxon>
        <taxon>Insecta</taxon>
        <taxon>Pterygota</taxon>
        <taxon>Neoptera</taxon>
        <taxon>Endopterygota</taxon>
        <taxon>Diptera</taxon>
        <taxon>Brachycera</taxon>
        <taxon>Muscomorpha</taxon>
        <taxon>Ephydroidea</taxon>
        <taxon>Drosophilidae</taxon>
        <taxon>Drosophila</taxon>
        <taxon>Sophophora</taxon>
    </lineage>
</organism>
<keyword evidence="2" id="KW-1185">Reference proteome</keyword>
<dbReference type="HOGENOM" id="CLU_3108614_0_0_1"/>
<evidence type="ECO:0000313" key="1">
    <source>
        <dbReference type="EMBL" id="EDW36648.1"/>
    </source>
</evidence>
<protein>
    <submittedName>
        <fullName evidence="1">GL15977</fullName>
    </submittedName>
</protein>